<keyword evidence="3" id="KW-1185">Reference proteome</keyword>
<gene>
    <name evidence="2" type="ordered locus">RB6067</name>
</gene>
<evidence type="ECO:0000313" key="2">
    <source>
        <dbReference type="EMBL" id="CAD74593.1"/>
    </source>
</evidence>
<proteinExistence type="predicted"/>
<evidence type="ECO:0000313" key="3">
    <source>
        <dbReference type="Proteomes" id="UP000001025"/>
    </source>
</evidence>
<dbReference type="InterPro" id="IPR007403">
    <property type="entry name" value="DUF456"/>
</dbReference>
<dbReference type="Proteomes" id="UP000001025">
    <property type="component" value="Chromosome"/>
</dbReference>
<feature type="transmembrane region" description="Helical" evidence="1">
    <location>
        <begin position="34"/>
        <end position="51"/>
    </location>
</feature>
<protein>
    <recommendedName>
        <fullName evidence="4">Membrane protein containing DUF456</fullName>
    </recommendedName>
</protein>
<dbReference type="Pfam" id="PF04306">
    <property type="entry name" value="DUF456"/>
    <property type="match status" value="1"/>
</dbReference>
<accession>Q7UQV3</accession>
<feature type="transmembrane region" description="Helical" evidence="1">
    <location>
        <begin position="141"/>
        <end position="160"/>
    </location>
</feature>
<dbReference type="HOGENOM" id="CLU_936496_0_0_0"/>
<keyword evidence="1" id="KW-0812">Transmembrane</keyword>
<dbReference type="KEGG" id="rba:RB6067"/>
<feature type="transmembrane region" description="Helical" evidence="1">
    <location>
        <begin position="233"/>
        <end position="253"/>
    </location>
</feature>
<dbReference type="STRING" id="243090.RB6067"/>
<sequence length="297" mass="30936">MRREITGSGSPRVSILPFHFNSSDRIHSMTASQIGWLLLAILSPTAFGVVAEANAGALADKHVVTLVDEETMGRATRDVEPWLAQADPITTEEAGGGFWAGVSDALVWTRDAVRDVMMPIGVVALGIGLILACTMAWLLNLVALPGNWLAIALMALYAWLGPETGRWQLGLVSLAIAFVLGLVGELVEFLAGAMGASRAGASCRATLMAIVGSIIGAIIGGIVGLPIPVVGPVLAAILFGGLGATAGAMFAEWNDGKNWRDSWRIGQAAFWGRTTGTVGKMVAGLLVLVVCAFGVLF</sequence>
<feature type="transmembrane region" description="Helical" evidence="1">
    <location>
        <begin position="274"/>
        <end position="296"/>
    </location>
</feature>
<dbReference type="EMBL" id="BX294143">
    <property type="protein sequence ID" value="CAD74593.1"/>
    <property type="molecule type" value="Genomic_DNA"/>
</dbReference>
<keyword evidence="1" id="KW-0472">Membrane</keyword>
<evidence type="ECO:0008006" key="4">
    <source>
        <dbReference type="Google" id="ProtNLM"/>
    </source>
</evidence>
<keyword evidence="1" id="KW-1133">Transmembrane helix</keyword>
<evidence type="ECO:0000256" key="1">
    <source>
        <dbReference type="SAM" id="Phobius"/>
    </source>
</evidence>
<feature type="transmembrane region" description="Helical" evidence="1">
    <location>
        <begin position="205"/>
        <end position="227"/>
    </location>
</feature>
<organism evidence="2 3">
    <name type="scientific">Rhodopirellula baltica (strain DSM 10527 / NCIMB 13988 / SH1)</name>
    <dbReference type="NCBI Taxonomy" id="243090"/>
    <lineage>
        <taxon>Bacteria</taxon>
        <taxon>Pseudomonadati</taxon>
        <taxon>Planctomycetota</taxon>
        <taxon>Planctomycetia</taxon>
        <taxon>Pirellulales</taxon>
        <taxon>Pirellulaceae</taxon>
        <taxon>Rhodopirellula</taxon>
    </lineage>
</organism>
<name>Q7UQV3_RHOBA</name>
<dbReference type="OrthoDB" id="282141at2"/>
<dbReference type="EnsemblBacteria" id="CAD74593">
    <property type="protein sequence ID" value="CAD74593"/>
    <property type="gene ID" value="RB6067"/>
</dbReference>
<reference evidence="2 3" key="1">
    <citation type="journal article" date="2003" name="Proc. Natl. Acad. Sci. U.S.A.">
        <title>Complete genome sequence of the marine planctomycete Pirellula sp. strain 1.</title>
        <authorList>
            <person name="Gloeckner F.O."/>
            <person name="Kube M."/>
            <person name="Bauer M."/>
            <person name="Teeling H."/>
            <person name="Lombardot T."/>
            <person name="Ludwig W."/>
            <person name="Gade D."/>
            <person name="Beck A."/>
            <person name="Borzym K."/>
            <person name="Heitmann K."/>
            <person name="Rabus R."/>
            <person name="Schlesner H."/>
            <person name="Amann R."/>
            <person name="Reinhardt R."/>
        </authorList>
    </citation>
    <scope>NUCLEOTIDE SEQUENCE [LARGE SCALE GENOMIC DNA]</scope>
    <source>
        <strain evidence="3">DSM 10527 / NCIMB 13988 / SH1</strain>
    </source>
</reference>
<dbReference type="AlphaFoldDB" id="Q7UQV3"/>
<dbReference type="InParanoid" id="Q7UQV3"/>
<feature type="transmembrane region" description="Helical" evidence="1">
    <location>
        <begin position="116"/>
        <end position="134"/>
    </location>
</feature>
<dbReference type="PATRIC" id="fig|243090.15.peg.2926"/>
<dbReference type="eggNOG" id="COG2839">
    <property type="taxonomic scope" value="Bacteria"/>
</dbReference>
<feature type="transmembrane region" description="Helical" evidence="1">
    <location>
        <begin position="172"/>
        <end position="193"/>
    </location>
</feature>